<comment type="similarity">
    <text evidence="2 6">Belongs to the nematode receptor-like protein srg family.</text>
</comment>
<dbReference type="GO" id="GO:0016020">
    <property type="term" value="C:membrane"/>
    <property type="evidence" value="ECO:0007669"/>
    <property type="project" value="UniProtKB-SubCell"/>
</dbReference>
<organism evidence="7 8">
    <name type="scientific">Meloidogyne enterolobii</name>
    <name type="common">Root-knot nematode worm</name>
    <name type="synonym">Meloidogyne mayaguensis</name>
    <dbReference type="NCBI Taxonomy" id="390850"/>
    <lineage>
        <taxon>Eukaryota</taxon>
        <taxon>Metazoa</taxon>
        <taxon>Ecdysozoa</taxon>
        <taxon>Nematoda</taxon>
        <taxon>Chromadorea</taxon>
        <taxon>Rhabditida</taxon>
        <taxon>Tylenchina</taxon>
        <taxon>Tylenchomorpha</taxon>
        <taxon>Tylenchoidea</taxon>
        <taxon>Meloidogynidae</taxon>
        <taxon>Meloidogyninae</taxon>
        <taxon>Meloidogyne</taxon>
    </lineage>
</organism>
<dbReference type="PANTHER" id="PTHR31627">
    <property type="entry name" value="SERPENTINE RECEPTOR CLASS GAMMA-RELATED"/>
    <property type="match status" value="1"/>
</dbReference>
<evidence type="ECO:0000313" key="8">
    <source>
        <dbReference type="Proteomes" id="UP000580250"/>
    </source>
</evidence>
<feature type="transmembrane region" description="Helical" evidence="6">
    <location>
        <begin position="15"/>
        <end position="38"/>
    </location>
</feature>
<feature type="transmembrane region" description="Helical" evidence="6">
    <location>
        <begin position="88"/>
        <end position="113"/>
    </location>
</feature>
<dbReference type="GO" id="GO:0004888">
    <property type="term" value="F:transmembrane signaling receptor activity"/>
    <property type="evidence" value="ECO:0007669"/>
    <property type="project" value="InterPro"/>
</dbReference>
<gene>
    <name evidence="7" type="ORF">MENT_LOCUS10555</name>
</gene>
<evidence type="ECO:0000256" key="6">
    <source>
        <dbReference type="RuleBase" id="RU280813"/>
    </source>
</evidence>
<keyword evidence="3 6" id="KW-0812">Transmembrane</keyword>
<name>A0A6V7UC99_MELEN</name>
<dbReference type="InterPro" id="IPR051119">
    <property type="entry name" value="Nematode_SR-like"/>
</dbReference>
<dbReference type="Pfam" id="PF02118">
    <property type="entry name" value="Srg"/>
    <property type="match status" value="1"/>
</dbReference>
<evidence type="ECO:0000256" key="1">
    <source>
        <dbReference type="ARBA" id="ARBA00004141"/>
    </source>
</evidence>
<comment type="subcellular location">
    <subcellularLocation>
        <location evidence="1">Membrane</location>
        <topology evidence="1">Multi-pass membrane protein</topology>
    </subcellularLocation>
</comment>
<dbReference type="InterPro" id="IPR000609">
    <property type="entry name" value="7TM_GPCR_serpentine_rcpt_Srg"/>
</dbReference>
<sequence>MDIINWIVSLRLELIYLSVVLSLPSLILYISEIVVIIFKKQFHNSFYALFVLRAIMDILYVLDSYYGFRLPTLFGSILYPLYSKFPQPFLSLFTVLACYTFQGNNLATTFILLNRLTTVAFPFYHEKVNK</sequence>
<protein>
    <recommendedName>
        <fullName evidence="6">Serpentine receptor class gamma</fullName>
    </recommendedName>
</protein>
<evidence type="ECO:0000256" key="4">
    <source>
        <dbReference type="ARBA" id="ARBA00022989"/>
    </source>
</evidence>
<comment type="caution">
    <text evidence="7">The sequence shown here is derived from an EMBL/GenBank/DDBJ whole genome shotgun (WGS) entry which is preliminary data.</text>
</comment>
<dbReference type="OrthoDB" id="10483449at2759"/>
<dbReference type="Proteomes" id="UP000580250">
    <property type="component" value="Unassembled WGS sequence"/>
</dbReference>
<proteinExistence type="inferred from homology"/>
<evidence type="ECO:0000256" key="2">
    <source>
        <dbReference type="ARBA" id="ARBA00005692"/>
    </source>
</evidence>
<dbReference type="AlphaFoldDB" id="A0A6V7UC99"/>
<dbReference type="GO" id="GO:0007606">
    <property type="term" value="P:sensory perception of chemical stimulus"/>
    <property type="evidence" value="ECO:0007669"/>
    <property type="project" value="UniProtKB-UniRule"/>
</dbReference>
<dbReference type="Gene3D" id="1.20.1070.10">
    <property type="entry name" value="Rhodopsin 7-helix transmembrane proteins"/>
    <property type="match status" value="1"/>
</dbReference>
<comment type="caution">
    <text evidence="6">Lacks conserved residue(s) required for the propagation of feature annotation.</text>
</comment>
<dbReference type="EMBL" id="CAJEWN010000049">
    <property type="protein sequence ID" value="CAD2151861.1"/>
    <property type="molecule type" value="Genomic_DNA"/>
</dbReference>
<evidence type="ECO:0000256" key="3">
    <source>
        <dbReference type="ARBA" id="ARBA00022692"/>
    </source>
</evidence>
<accession>A0A6V7UC99</accession>
<feature type="transmembrane region" description="Helical" evidence="6">
    <location>
        <begin position="45"/>
        <end position="68"/>
    </location>
</feature>
<evidence type="ECO:0000256" key="5">
    <source>
        <dbReference type="ARBA" id="ARBA00023136"/>
    </source>
</evidence>
<keyword evidence="5 6" id="KW-0472">Membrane</keyword>
<evidence type="ECO:0000313" key="7">
    <source>
        <dbReference type="EMBL" id="CAD2151861.1"/>
    </source>
</evidence>
<keyword evidence="4 6" id="KW-1133">Transmembrane helix</keyword>
<reference evidence="7 8" key="1">
    <citation type="submission" date="2020-08" db="EMBL/GenBank/DDBJ databases">
        <authorList>
            <person name="Koutsovoulos G."/>
            <person name="Danchin GJ E."/>
        </authorList>
    </citation>
    <scope>NUCLEOTIDE SEQUENCE [LARGE SCALE GENOMIC DNA]</scope>
</reference>